<keyword evidence="2" id="KW-1003">Cell membrane</keyword>
<proteinExistence type="predicted"/>
<feature type="transmembrane region" description="Helical" evidence="6">
    <location>
        <begin position="207"/>
        <end position="226"/>
    </location>
</feature>
<feature type="non-terminal residue" evidence="8">
    <location>
        <position position="234"/>
    </location>
</feature>
<sequence length="234" mass="25769">IPVTRFYLINGAVGVGAGLIYAVSMLGPWYFAPLIAIPAGFFLPSMVLNFIAKRRQRKFTSQFADAIDVITRGLQSGLPTAECMRVIARESPEPTGLEFRLLTESQRLGLTLEEALTRSIERMPTPELKFFAIVLNINAQTGGNLAETLGNLSKVLRGRIEMADTIRIKSSEAKSTAMIIGSLPFCVGMMLYVMSPEYILLLFTTDMGNYFLYGAATLMVVGSLVMKMMCNLKM</sequence>
<feature type="transmembrane region" description="Helical" evidence="6">
    <location>
        <begin position="7"/>
        <end position="24"/>
    </location>
</feature>
<keyword evidence="5 6" id="KW-0472">Membrane</keyword>
<name>A0A383DTN6_9ZZZZ</name>
<evidence type="ECO:0000256" key="5">
    <source>
        <dbReference type="ARBA" id="ARBA00023136"/>
    </source>
</evidence>
<dbReference type="Gene3D" id="1.20.81.30">
    <property type="entry name" value="Type II secretion system (T2SS), domain F"/>
    <property type="match status" value="1"/>
</dbReference>
<feature type="transmembrane region" description="Helical" evidence="6">
    <location>
        <begin position="30"/>
        <end position="52"/>
    </location>
</feature>
<organism evidence="8">
    <name type="scientific">marine metagenome</name>
    <dbReference type="NCBI Taxonomy" id="408172"/>
    <lineage>
        <taxon>unclassified sequences</taxon>
        <taxon>metagenomes</taxon>
        <taxon>ecological metagenomes</taxon>
    </lineage>
</organism>
<feature type="domain" description="Type II secretion system protein GspF" evidence="7">
    <location>
        <begin position="67"/>
        <end position="191"/>
    </location>
</feature>
<dbReference type="EMBL" id="UINC01220097">
    <property type="protein sequence ID" value="SVE47861.1"/>
    <property type="molecule type" value="Genomic_DNA"/>
</dbReference>
<comment type="subcellular location">
    <subcellularLocation>
        <location evidence="1">Cell membrane</location>
        <topology evidence="1">Multi-pass membrane protein</topology>
    </subcellularLocation>
</comment>
<keyword evidence="3 6" id="KW-0812">Transmembrane</keyword>
<evidence type="ECO:0000256" key="1">
    <source>
        <dbReference type="ARBA" id="ARBA00004651"/>
    </source>
</evidence>
<evidence type="ECO:0000256" key="6">
    <source>
        <dbReference type="SAM" id="Phobius"/>
    </source>
</evidence>
<dbReference type="PANTHER" id="PTHR35007:SF1">
    <property type="entry name" value="PILUS ASSEMBLY PROTEIN"/>
    <property type="match status" value="1"/>
</dbReference>
<feature type="transmembrane region" description="Helical" evidence="6">
    <location>
        <begin position="176"/>
        <end position="195"/>
    </location>
</feature>
<evidence type="ECO:0000256" key="3">
    <source>
        <dbReference type="ARBA" id="ARBA00022692"/>
    </source>
</evidence>
<dbReference type="GO" id="GO:0005886">
    <property type="term" value="C:plasma membrane"/>
    <property type="evidence" value="ECO:0007669"/>
    <property type="project" value="UniProtKB-SubCell"/>
</dbReference>
<dbReference type="InterPro" id="IPR042094">
    <property type="entry name" value="T2SS_GspF_sf"/>
</dbReference>
<dbReference type="PANTHER" id="PTHR35007">
    <property type="entry name" value="INTEGRAL MEMBRANE PROTEIN-RELATED"/>
    <property type="match status" value="1"/>
</dbReference>
<keyword evidence="4 6" id="KW-1133">Transmembrane helix</keyword>
<evidence type="ECO:0000256" key="4">
    <source>
        <dbReference type="ARBA" id="ARBA00022989"/>
    </source>
</evidence>
<feature type="non-terminal residue" evidence="8">
    <location>
        <position position="1"/>
    </location>
</feature>
<dbReference type="InterPro" id="IPR018076">
    <property type="entry name" value="T2SS_GspF_dom"/>
</dbReference>
<evidence type="ECO:0000259" key="7">
    <source>
        <dbReference type="Pfam" id="PF00482"/>
    </source>
</evidence>
<accession>A0A383DTN6</accession>
<protein>
    <recommendedName>
        <fullName evidence="7">Type II secretion system protein GspF domain-containing protein</fullName>
    </recommendedName>
</protein>
<dbReference type="AlphaFoldDB" id="A0A383DTN6"/>
<dbReference type="Pfam" id="PF00482">
    <property type="entry name" value="T2SSF"/>
    <property type="match status" value="1"/>
</dbReference>
<evidence type="ECO:0000313" key="8">
    <source>
        <dbReference type="EMBL" id="SVE47861.1"/>
    </source>
</evidence>
<evidence type="ECO:0000256" key="2">
    <source>
        <dbReference type="ARBA" id="ARBA00022475"/>
    </source>
</evidence>
<gene>
    <name evidence="8" type="ORF">METZ01_LOCUS500715</name>
</gene>
<reference evidence="8" key="1">
    <citation type="submission" date="2018-05" db="EMBL/GenBank/DDBJ databases">
        <authorList>
            <person name="Lanie J.A."/>
            <person name="Ng W.-L."/>
            <person name="Kazmierczak K.M."/>
            <person name="Andrzejewski T.M."/>
            <person name="Davidsen T.M."/>
            <person name="Wayne K.J."/>
            <person name="Tettelin H."/>
            <person name="Glass J.I."/>
            <person name="Rusch D."/>
            <person name="Podicherti R."/>
            <person name="Tsui H.-C.T."/>
            <person name="Winkler M.E."/>
        </authorList>
    </citation>
    <scope>NUCLEOTIDE SEQUENCE</scope>
</reference>